<reference evidence="2 3" key="1">
    <citation type="submission" date="2018-05" db="EMBL/GenBank/DDBJ databases">
        <title>Whole genome sequencing for identification of molecular markers to develop diagnostic detection tools for the regulated plant pathogen Lachnellula willkommii.</title>
        <authorList>
            <person name="Giroux E."/>
            <person name="Bilodeau G."/>
        </authorList>
    </citation>
    <scope>NUCLEOTIDE SEQUENCE [LARGE SCALE GENOMIC DNA]</scope>
    <source>
        <strain evidence="2 3">CBS 203.66</strain>
    </source>
</reference>
<dbReference type="SUPFAM" id="SSF53335">
    <property type="entry name" value="S-adenosyl-L-methionine-dependent methyltransferases"/>
    <property type="match status" value="1"/>
</dbReference>
<dbReference type="PANTHER" id="PTHR14614:SF132">
    <property type="entry name" value="PROTEIN-LYSINE METHYLTRANSFERASE C42C1.13"/>
    <property type="match status" value="1"/>
</dbReference>
<feature type="compositionally biased region" description="Low complexity" evidence="1">
    <location>
        <begin position="263"/>
        <end position="280"/>
    </location>
</feature>
<dbReference type="PANTHER" id="PTHR14614">
    <property type="entry name" value="HEPATOCELLULAR CARCINOMA-ASSOCIATED ANTIGEN"/>
    <property type="match status" value="1"/>
</dbReference>
<evidence type="ECO:0000256" key="1">
    <source>
        <dbReference type="SAM" id="MobiDB-lite"/>
    </source>
</evidence>
<dbReference type="InterPro" id="IPR029063">
    <property type="entry name" value="SAM-dependent_MTases_sf"/>
</dbReference>
<dbReference type="OrthoDB" id="413520at2759"/>
<dbReference type="GO" id="GO:0005829">
    <property type="term" value="C:cytosol"/>
    <property type="evidence" value="ECO:0007669"/>
    <property type="project" value="TreeGrafter"/>
</dbReference>
<protein>
    <submittedName>
        <fullName evidence="2">UPF0665 family protein</fullName>
    </submittedName>
</protein>
<accession>A0A8T9BMF0</accession>
<dbReference type="InterPro" id="IPR019410">
    <property type="entry name" value="Methyltransf_16"/>
</dbReference>
<dbReference type="EMBL" id="QGMF01000051">
    <property type="protein sequence ID" value="TVY20536.1"/>
    <property type="molecule type" value="Genomic_DNA"/>
</dbReference>
<name>A0A8T9BMF0_9HELO</name>
<feature type="region of interest" description="Disordered" evidence="1">
    <location>
        <begin position="263"/>
        <end position="283"/>
    </location>
</feature>
<dbReference type="GO" id="GO:0008757">
    <property type="term" value="F:S-adenosylmethionine-dependent methyltransferase activity"/>
    <property type="evidence" value="ECO:0007669"/>
    <property type="project" value="UniProtKB-ARBA"/>
</dbReference>
<gene>
    <name evidence="2" type="ORF">LARI1_G001578</name>
</gene>
<sequence length="388" mass="42395">MHYIRFLKPPRLLGGRRGNAPSVLKAKVTVTTDLGESFLWANVDLVVELTDGTGKRVLERGKGYTWKGSEGMRSLEVELLIPAFRVKESGGVLRMLVRLREDFLSVENFERILGDSDEHEGTGEMGGVMAVRSMAIDIPSNQSLPIPPSTSMAERTFRFGISEIHIWEETGESIARHIWDAGLLLSAYLASISDPSSKKALPQLPSLQQTLSQKDLAIIELGAGCGIVGITLSTLFRKQISQILLTDLPEASEILTQNLASLSSSSSSSSSNNPNPNPNSKKISHQVLDWSSPLPQNISETKWDMVVVADCTYNPDVVPDLVQTLVRLGAASAEMLVLLAMKVRHDSEMVFFELMVQGGFVVRDKCKMSLPVLGGQGEEIEVFVFAVG</sequence>
<proteinExistence type="predicted"/>
<dbReference type="Gene3D" id="3.40.50.150">
    <property type="entry name" value="Vaccinia Virus protein VP39"/>
    <property type="match status" value="1"/>
</dbReference>
<dbReference type="Pfam" id="PF10294">
    <property type="entry name" value="Methyltransf_16"/>
    <property type="match status" value="1"/>
</dbReference>
<comment type="caution">
    <text evidence="2">The sequence shown here is derived from an EMBL/GenBank/DDBJ whole genome shotgun (WGS) entry which is preliminary data.</text>
</comment>
<evidence type="ECO:0000313" key="3">
    <source>
        <dbReference type="Proteomes" id="UP000469559"/>
    </source>
</evidence>
<keyword evidence="3" id="KW-1185">Reference proteome</keyword>
<dbReference type="AlphaFoldDB" id="A0A8T9BMF0"/>
<organism evidence="2 3">
    <name type="scientific">Lachnellula arida</name>
    <dbReference type="NCBI Taxonomy" id="1316785"/>
    <lineage>
        <taxon>Eukaryota</taxon>
        <taxon>Fungi</taxon>
        <taxon>Dikarya</taxon>
        <taxon>Ascomycota</taxon>
        <taxon>Pezizomycotina</taxon>
        <taxon>Leotiomycetes</taxon>
        <taxon>Helotiales</taxon>
        <taxon>Lachnaceae</taxon>
        <taxon>Lachnellula</taxon>
    </lineage>
</organism>
<dbReference type="Proteomes" id="UP000469559">
    <property type="component" value="Unassembled WGS sequence"/>
</dbReference>
<evidence type="ECO:0000313" key="2">
    <source>
        <dbReference type="EMBL" id="TVY20536.1"/>
    </source>
</evidence>